<dbReference type="AlphaFoldDB" id="A0A2T3G1A8"/>
<keyword evidence="1" id="KW-1133">Transmembrane helix</keyword>
<evidence type="ECO:0000313" key="2">
    <source>
        <dbReference type="EMBL" id="PST41307.1"/>
    </source>
</evidence>
<gene>
    <name evidence="2" type="ORF">C7U55_03975</name>
</gene>
<evidence type="ECO:0000256" key="1">
    <source>
        <dbReference type="SAM" id="Phobius"/>
    </source>
</evidence>
<dbReference type="Proteomes" id="UP000241201">
    <property type="component" value="Unassembled WGS sequence"/>
</dbReference>
<sequence length="196" mass="22000">MVTLSNGTILQTIQRIKVMKSNKVKEISLIGILAAVNIASRIYLQALPNIKPVTSIIIISVMLFGLAFGVKLSVVTTVVSNLFLGMGTWTFFQILAWVVICLITQFLMDFLKKIGKEPKLFPMAIFSFFMGYVFGIVVSLEQLMLGGPSLYIVYYMAGLLFDTFHAVGNFCFYLICAPILIKVFKKESERMKLKQD</sequence>
<name>A0A2T3G1A8_9FIRM</name>
<keyword evidence="1" id="KW-0472">Membrane</keyword>
<evidence type="ECO:0000313" key="3">
    <source>
        <dbReference type="Proteomes" id="UP000241201"/>
    </source>
</evidence>
<keyword evidence="1" id="KW-0812">Transmembrane</keyword>
<evidence type="ECO:0008006" key="4">
    <source>
        <dbReference type="Google" id="ProtNLM"/>
    </source>
</evidence>
<dbReference type="EMBL" id="PYLP01000003">
    <property type="protein sequence ID" value="PST41307.1"/>
    <property type="molecule type" value="Genomic_DNA"/>
</dbReference>
<feature type="transmembrane region" description="Helical" evidence="1">
    <location>
        <begin position="27"/>
        <end position="44"/>
    </location>
</feature>
<feature type="transmembrane region" description="Helical" evidence="1">
    <location>
        <begin position="152"/>
        <end position="181"/>
    </location>
</feature>
<feature type="transmembrane region" description="Helical" evidence="1">
    <location>
        <begin position="56"/>
        <end position="83"/>
    </location>
</feature>
<protein>
    <recommendedName>
        <fullName evidence="4">ECF transporter S component</fullName>
    </recommendedName>
</protein>
<organism evidence="2 3">
    <name type="scientific">Faecalibacillus faecis</name>
    <dbReference type="NCBI Taxonomy" id="1982628"/>
    <lineage>
        <taxon>Bacteria</taxon>
        <taxon>Bacillati</taxon>
        <taxon>Bacillota</taxon>
        <taxon>Erysipelotrichia</taxon>
        <taxon>Erysipelotrichales</taxon>
        <taxon>Coprobacillaceae</taxon>
        <taxon>Faecalibacillus</taxon>
    </lineage>
</organism>
<comment type="caution">
    <text evidence="2">The sequence shown here is derived from an EMBL/GenBank/DDBJ whole genome shotgun (WGS) entry which is preliminary data.</text>
</comment>
<proteinExistence type="predicted"/>
<accession>A0A2T3G1A8</accession>
<feature type="transmembrane region" description="Helical" evidence="1">
    <location>
        <begin position="89"/>
        <end position="108"/>
    </location>
</feature>
<dbReference type="Gene3D" id="1.10.1760.20">
    <property type="match status" value="1"/>
</dbReference>
<feature type="transmembrane region" description="Helical" evidence="1">
    <location>
        <begin position="120"/>
        <end position="140"/>
    </location>
</feature>
<reference evidence="3" key="1">
    <citation type="submission" date="2018-03" db="EMBL/GenBank/DDBJ databases">
        <title>Lachnoclostridium SNUG30370 gen.nov., sp.nov., isolated from human faeces.</title>
        <authorList>
            <person name="Seo B."/>
            <person name="Jeon K."/>
            <person name="Ko G."/>
        </authorList>
    </citation>
    <scope>NUCLEOTIDE SEQUENCE [LARGE SCALE GENOMIC DNA]</scope>
    <source>
        <strain evidence="3">SNUG30370</strain>
    </source>
</reference>
<keyword evidence="3" id="KW-1185">Reference proteome</keyword>